<dbReference type="NCBIfam" id="NF005451">
    <property type="entry name" value="PRK07044.1"/>
    <property type="match status" value="1"/>
</dbReference>
<dbReference type="InterPro" id="IPR051017">
    <property type="entry name" value="Aldolase-II_Adducin_sf"/>
</dbReference>
<feature type="domain" description="Class II aldolase/adducin N-terminal" evidence="2">
    <location>
        <begin position="24"/>
        <end position="203"/>
    </location>
</feature>
<evidence type="ECO:0000259" key="2">
    <source>
        <dbReference type="SMART" id="SM01007"/>
    </source>
</evidence>
<protein>
    <submittedName>
        <fullName evidence="3">Class II aldolase/adducin family protein</fullName>
    </submittedName>
</protein>
<organism evidence="3 4">
    <name type="scientific">Pendulispora albinea</name>
    <dbReference type="NCBI Taxonomy" id="2741071"/>
    <lineage>
        <taxon>Bacteria</taxon>
        <taxon>Pseudomonadati</taxon>
        <taxon>Myxococcota</taxon>
        <taxon>Myxococcia</taxon>
        <taxon>Myxococcales</taxon>
        <taxon>Sorangiineae</taxon>
        <taxon>Pendulisporaceae</taxon>
        <taxon>Pendulispora</taxon>
    </lineage>
</organism>
<dbReference type="EMBL" id="CP089984">
    <property type="protein sequence ID" value="WXB11820.1"/>
    <property type="molecule type" value="Genomic_DNA"/>
</dbReference>
<name>A0ABZ2LRM2_9BACT</name>
<evidence type="ECO:0000313" key="4">
    <source>
        <dbReference type="Proteomes" id="UP001370348"/>
    </source>
</evidence>
<gene>
    <name evidence="3" type="ORF">LZC94_28665</name>
</gene>
<accession>A0ABZ2LRM2</accession>
<dbReference type="SUPFAM" id="SSF53639">
    <property type="entry name" value="AraD/HMP-PK domain-like"/>
    <property type="match status" value="1"/>
</dbReference>
<evidence type="ECO:0000256" key="1">
    <source>
        <dbReference type="ARBA" id="ARBA00037961"/>
    </source>
</evidence>
<sequence>MERKQAIKTIERASVSESEWQQRVELAALYRMMARYGYTEGIFQHISLRLRDEPNHMLVNRFGVYFEEVTAGNLARVTLDGDTSRPEYEDLNLASVGIHTPIYNTRPDVNCIVHTHNEYVQAVGARPEGFIPLDQNGLAVATQLAYLEFTELGDVIDPKKLLGALGNKTILMMRNHGSLTAVDTVQKAFVYTRNLILVCKLQVLATSMGPDPQRVRREIEPEYYKELAKQLPRYFDLYWKAELRALDRIDPSYKH</sequence>
<dbReference type="InterPro" id="IPR001303">
    <property type="entry name" value="Aldolase_II/adducin_N"/>
</dbReference>
<reference evidence="3 4" key="1">
    <citation type="submission" date="2021-12" db="EMBL/GenBank/DDBJ databases">
        <title>Discovery of the Pendulisporaceae a myxobacterial family with distinct sporulation behavior and unique specialized metabolism.</title>
        <authorList>
            <person name="Garcia R."/>
            <person name="Popoff A."/>
            <person name="Bader C.D."/>
            <person name="Loehr J."/>
            <person name="Walesch S."/>
            <person name="Walt C."/>
            <person name="Boldt J."/>
            <person name="Bunk B."/>
            <person name="Haeckl F.J.F.P.J."/>
            <person name="Gunesch A.P."/>
            <person name="Birkelbach J."/>
            <person name="Nuebel U."/>
            <person name="Pietschmann T."/>
            <person name="Bach T."/>
            <person name="Mueller R."/>
        </authorList>
    </citation>
    <scope>NUCLEOTIDE SEQUENCE [LARGE SCALE GENOMIC DNA]</scope>
    <source>
        <strain evidence="3 4">MSr11954</strain>
    </source>
</reference>
<proteinExistence type="inferred from homology"/>
<dbReference type="PANTHER" id="PTHR10672:SF3">
    <property type="entry name" value="PROTEIN HU-LI TAI SHAO"/>
    <property type="match status" value="1"/>
</dbReference>
<keyword evidence="4" id="KW-1185">Reference proteome</keyword>
<evidence type="ECO:0000313" key="3">
    <source>
        <dbReference type="EMBL" id="WXB11820.1"/>
    </source>
</evidence>
<dbReference type="InterPro" id="IPR036409">
    <property type="entry name" value="Aldolase_II/adducin_N_sf"/>
</dbReference>
<comment type="similarity">
    <text evidence="1">Belongs to the aldolase class II family.</text>
</comment>
<dbReference type="Gene3D" id="3.40.225.10">
    <property type="entry name" value="Class II aldolase/adducin N-terminal domain"/>
    <property type="match status" value="1"/>
</dbReference>
<dbReference type="Pfam" id="PF00596">
    <property type="entry name" value="Aldolase_II"/>
    <property type="match status" value="1"/>
</dbReference>
<dbReference type="Proteomes" id="UP001370348">
    <property type="component" value="Chromosome"/>
</dbReference>
<dbReference type="PANTHER" id="PTHR10672">
    <property type="entry name" value="ADDUCIN"/>
    <property type="match status" value="1"/>
</dbReference>
<dbReference type="RefSeq" id="WP_394821438.1">
    <property type="nucleotide sequence ID" value="NZ_CP089984.1"/>
</dbReference>
<dbReference type="SMART" id="SM01007">
    <property type="entry name" value="Aldolase_II"/>
    <property type="match status" value="1"/>
</dbReference>